<dbReference type="PRINTS" id="PR00799">
    <property type="entry name" value="TRANSAMINASE"/>
</dbReference>
<sequence>MLLASRPLATCSRLAGLPIARTVGVRCGSLWANVKQGLGTGANAARTPLFPPRLGPPDAILGVTEAFKADTNPNKMNLGVGAYRDDQGRPYVLTSVRKAERSIQDLALDKEYIPITGVPEYNKLASELAYGKDSAPLKNGQIVTAQSLSGTGALRIGGEFLARWYEGAGGKKIYLPAPSWGNHTPIFKDAGLDVAHYTYFDKKTNGLDFGGMIKDLKNIPSGSVVLLHACAHNPTGVDPTPEQWKEISTVMKQKEHLPFFDMAYQGFASGSTVRDAFALRFFVDEGHKVMLAQSFAKNMGMYGERVGLFSLITDSAEETKRVDSQVKILIRPMYSSPPLSGPRIVKKVLSDADLKAEWLKEVKSMADRIIAMRAGLRGHLENTFGSTHSWEHITSQIGMFCYSGLKPEQVDKMRKDASVYLTRDGRISIAGITSKNVEYLAKAIHDVTK</sequence>
<evidence type="ECO:0000256" key="4">
    <source>
        <dbReference type="ARBA" id="ARBA00022576"/>
    </source>
</evidence>
<dbReference type="STRING" id="109895.A0A507EDK8"/>
<comment type="similarity">
    <text evidence="2">Belongs to the class-I pyridoxal-phosphate-dependent aminotransferase family.</text>
</comment>
<dbReference type="Gene3D" id="3.90.1150.10">
    <property type="entry name" value="Aspartate Aminotransferase, domain 1"/>
    <property type="match status" value="1"/>
</dbReference>
<dbReference type="FunFam" id="3.90.1150.10:FF:000001">
    <property type="entry name" value="Aspartate aminotransferase"/>
    <property type="match status" value="1"/>
</dbReference>
<dbReference type="InterPro" id="IPR000796">
    <property type="entry name" value="Asp_trans"/>
</dbReference>
<comment type="catalytic activity">
    <reaction evidence="7 8">
        <text>L-aspartate + 2-oxoglutarate = oxaloacetate + L-glutamate</text>
        <dbReference type="Rhea" id="RHEA:21824"/>
        <dbReference type="ChEBI" id="CHEBI:16452"/>
        <dbReference type="ChEBI" id="CHEBI:16810"/>
        <dbReference type="ChEBI" id="CHEBI:29985"/>
        <dbReference type="ChEBI" id="CHEBI:29991"/>
        <dbReference type="EC" id="2.6.1.1"/>
    </reaction>
</comment>
<keyword evidence="11" id="KW-1185">Reference proteome</keyword>
<evidence type="ECO:0000256" key="2">
    <source>
        <dbReference type="ARBA" id="ARBA00007441"/>
    </source>
</evidence>
<dbReference type="InterPro" id="IPR004838">
    <property type="entry name" value="NHTrfase_class1_PyrdxlP-BS"/>
</dbReference>
<dbReference type="InterPro" id="IPR015422">
    <property type="entry name" value="PyrdxlP-dep_Trfase_small"/>
</dbReference>
<dbReference type="EMBL" id="QEAQ01000008">
    <property type="protein sequence ID" value="TPX61288.1"/>
    <property type="molecule type" value="Genomic_DNA"/>
</dbReference>
<dbReference type="InterPro" id="IPR004839">
    <property type="entry name" value="Aminotransferase_I/II_large"/>
</dbReference>
<dbReference type="NCBIfam" id="NF006719">
    <property type="entry name" value="PRK09257.1"/>
    <property type="match status" value="1"/>
</dbReference>
<dbReference type="PROSITE" id="PS00105">
    <property type="entry name" value="AA_TRANSFER_CLASS_1"/>
    <property type="match status" value="1"/>
</dbReference>
<organism evidence="10 11">
    <name type="scientific">Powellomyces hirtus</name>
    <dbReference type="NCBI Taxonomy" id="109895"/>
    <lineage>
        <taxon>Eukaryota</taxon>
        <taxon>Fungi</taxon>
        <taxon>Fungi incertae sedis</taxon>
        <taxon>Chytridiomycota</taxon>
        <taxon>Chytridiomycota incertae sedis</taxon>
        <taxon>Chytridiomycetes</taxon>
        <taxon>Spizellomycetales</taxon>
        <taxon>Powellomycetaceae</taxon>
        <taxon>Powellomyces</taxon>
    </lineage>
</organism>
<evidence type="ECO:0000256" key="1">
    <source>
        <dbReference type="ARBA" id="ARBA00001933"/>
    </source>
</evidence>
<accession>A0A507EDK8</accession>
<evidence type="ECO:0000259" key="9">
    <source>
        <dbReference type="Pfam" id="PF00155"/>
    </source>
</evidence>
<comment type="cofactor">
    <cofactor evidence="1">
        <name>pyridoxal 5'-phosphate</name>
        <dbReference type="ChEBI" id="CHEBI:597326"/>
    </cofactor>
</comment>
<dbReference type="GO" id="GO:0005739">
    <property type="term" value="C:mitochondrion"/>
    <property type="evidence" value="ECO:0007669"/>
    <property type="project" value="TreeGrafter"/>
</dbReference>
<evidence type="ECO:0000256" key="3">
    <source>
        <dbReference type="ARBA" id="ARBA00011738"/>
    </source>
</evidence>
<dbReference type="GO" id="GO:0004069">
    <property type="term" value="F:L-aspartate:2-oxoglutarate aminotransferase activity"/>
    <property type="evidence" value="ECO:0007669"/>
    <property type="project" value="UniProtKB-EC"/>
</dbReference>
<dbReference type="Gene3D" id="3.40.640.10">
    <property type="entry name" value="Type I PLP-dependent aspartate aminotransferase-like (Major domain)"/>
    <property type="match status" value="1"/>
</dbReference>
<evidence type="ECO:0000313" key="11">
    <source>
        <dbReference type="Proteomes" id="UP000318582"/>
    </source>
</evidence>
<protein>
    <recommendedName>
        <fullName evidence="8">Aspartate aminotransferase</fullName>
        <ecNumber evidence="8">2.6.1.1</ecNumber>
    </recommendedName>
</protein>
<keyword evidence="6" id="KW-0663">Pyridoxal phosphate</keyword>
<dbReference type="Pfam" id="PF00155">
    <property type="entry name" value="Aminotran_1_2"/>
    <property type="match status" value="1"/>
</dbReference>
<dbReference type="Proteomes" id="UP000318582">
    <property type="component" value="Unassembled WGS sequence"/>
</dbReference>
<evidence type="ECO:0000256" key="6">
    <source>
        <dbReference type="ARBA" id="ARBA00022898"/>
    </source>
</evidence>
<name>A0A507EDK8_9FUNG</name>
<comment type="miscellaneous">
    <text evidence="8">In eukaryotes there are cytoplasmic, mitochondrial and chloroplastic isozymes.</text>
</comment>
<proteinExistence type="inferred from homology"/>
<dbReference type="InterPro" id="IPR015421">
    <property type="entry name" value="PyrdxlP-dep_Trfase_major"/>
</dbReference>
<feature type="domain" description="Aminotransferase class I/classII large" evidence="9">
    <location>
        <begin position="74"/>
        <end position="444"/>
    </location>
</feature>
<dbReference type="AlphaFoldDB" id="A0A507EDK8"/>
<evidence type="ECO:0000313" key="10">
    <source>
        <dbReference type="EMBL" id="TPX61288.1"/>
    </source>
</evidence>
<dbReference type="PANTHER" id="PTHR11879:SF22">
    <property type="entry name" value="ASPARTATE AMINOTRANSFERASE, MITOCHONDRIAL"/>
    <property type="match status" value="1"/>
</dbReference>
<dbReference type="SUPFAM" id="SSF53383">
    <property type="entry name" value="PLP-dependent transferases"/>
    <property type="match status" value="1"/>
</dbReference>
<evidence type="ECO:0000256" key="5">
    <source>
        <dbReference type="ARBA" id="ARBA00022679"/>
    </source>
</evidence>
<dbReference type="PANTHER" id="PTHR11879">
    <property type="entry name" value="ASPARTATE AMINOTRANSFERASE"/>
    <property type="match status" value="1"/>
</dbReference>
<comment type="caution">
    <text evidence="10">The sequence shown here is derived from an EMBL/GenBank/DDBJ whole genome shotgun (WGS) entry which is preliminary data.</text>
</comment>
<dbReference type="GO" id="GO:0006533">
    <property type="term" value="P:L-aspartate catabolic process"/>
    <property type="evidence" value="ECO:0007669"/>
    <property type="project" value="TreeGrafter"/>
</dbReference>
<dbReference type="CDD" id="cd00609">
    <property type="entry name" value="AAT_like"/>
    <property type="match status" value="1"/>
</dbReference>
<dbReference type="InterPro" id="IPR015424">
    <property type="entry name" value="PyrdxlP-dep_Trfase"/>
</dbReference>
<comment type="subunit">
    <text evidence="3 8">Homodimer.</text>
</comment>
<gene>
    <name evidence="10" type="ORF">PhCBS80983_g01220</name>
</gene>
<evidence type="ECO:0000256" key="7">
    <source>
        <dbReference type="ARBA" id="ARBA00049185"/>
    </source>
</evidence>
<evidence type="ECO:0000256" key="8">
    <source>
        <dbReference type="RuleBase" id="RU000480"/>
    </source>
</evidence>
<dbReference type="FunFam" id="3.40.640.10:FF:000015">
    <property type="entry name" value="Aspartate aminotransferase"/>
    <property type="match status" value="1"/>
</dbReference>
<keyword evidence="4 8" id="KW-0032">Aminotransferase</keyword>
<dbReference type="EC" id="2.6.1.1" evidence="8"/>
<keyword evidence="5 8" id="KW-0808">Transferase</keyword>
<dbReference type="GO" id="GO:0030170">
    <property type="term" value="F:pyridoxal phosphate binding"/>
    <property type="evidence" value="ECO:0007669"/>
    <property type="project" value="InterPro"/>
</dbReference>
<reference evidence="10 11" key="1">
    <citation type="journal article" date="2019" name="Sci. Rep.">
        <title>Comparative genomics of chytrid fungi reveal insights into the obligate biotrophic and pathogenic lifestyle of Synchytrium endobioticum.</title>
        <authorList>
            <person name="van de Vossenberg B.T.L.H."/>
            <person name="Warris S."/>
            <person name="Nguyen H.D.T."/>
            <person name="van Gent-Pelzer M.P.E."/>
            <person name="Joly D.L."/>
            <person name="van de Geest H.C."/>
            <person name="Bonants P.J.M."/>
            <person name="Smith D.S."/>
            <person name="Levesque C.A."/>
            <person name="van der Lee T.A.J."/>
        </authorList>
    </citation>
    <scope>NUCLEOTIDE SEQUENCE [LARGE SCALE GENOMIC DNA]</scope>
    <source>
        <strain evidence="10 11">CBS 809.83</strain>
    </source>
</reference>